<reference evidence="2" key="1">
    <citation type="journal article" date="2011" name="PLoS Genet.">
        <title>Genomic analysis of the necrotrophic fungal pathogens Sclerotinia sclerotiorum and Botrytis cinerea.</title>
        <authorList>
            <person name="Amselem J."/>
            <person name="Cuomo C.A."/>
            <person name="van Kan J.A."/>
            <person name="Viaud M."/>
            <person name="Benito E.P."/>
            <person name="Couloux A."/>
            <person name="Coutinho P.M."/>
            <person name="de Vries R.P."/>
            <person name="Dyer P.S."/>
            <person name="Fillinger S."/>
            <person name="Fournier E."/>
            <person name="Gout L."/>
            <person name="Hahn M."/>
            <person name="Kohn L."/>
            <person name="Lapalu N."/>
            <person name="Plummer K.M."/>
            <person name="Pradier J.M."/>
            <person name="Quevillon E."/>
            <person name="Sharon A."/>
            <person name="Simon A."/>
            <person name="ten Have A."/>
            <person name="Tudzynski B."/>
            <person name="Tudzynski P."/>
            <person name="Wincker P."/>
            <person name="Andrew M."/>
            <person name="Anthouard V."/>
            <person name="Beever R.E."/>
            <person name="Beffa R."/>
            <person name="Benoit I."/>
            <person name="Bouzid O."/>
            <person name="Brault B."/>
            <person name="Chen Z."/>
            <person name="Choquer M."/>
            <person name="Collemare J."/>
            <person name="Cotton P."/>
            <person name="Danchin E.G."/>
            <person name="Da Silva C."/>
            <person name="Gautier A."/>
            <person name="Giraud C."/>
            <person name="Giraud T."/>
            <person name="Gonzalez C."/>
            <person name="Grossetete S."/>
            <person name="Guldener U."/>
            <person name="Henrissat B."/>
            <person name="Howlett B.J."/>
            <person name="Kodira C."/>
            <person name="Kretschmer M."/>
            <person name="Lappartient A."/>
            <person name="Leroch M."/>
            <person name="Levis C."/>
            <person name="Mauceli E."/>
            <person name="Neuveglise C."/>
            <person name="Oeser B."/>
            <person name="Pearson M."/>
            <person name="Poulain J."/>
            <person name="Poussereau N."/>
            <person name="Quesneville H."/>
            <person name="Rascle C."/>
            <person name="Schumacher J."/>
            <person name="Segurens B."/>
            <person name="Sexton A."/>
            <person name="Silva E."/>
            <person name="Sirven C."/>
            <person name="Soanes D.M."/>
            <person name="Talbot N.J."/>
            <person name="Templeton M."/>
            <person name="Yandava C."/>
            <person name="Yarden O."/>
            <person name="Zeng Q."/>
            <person name="Rollins J.A."/>
            <person name="Lebrun M.H."/>
            <person name="Dickman M."/>
        </authorList>
    </citation>
    <scope>NUCLEOTIDE SEQUENCE [LARGE SCALE GENOMIC DNA]</scope>
    <source>
        <strain evidence="2">T4</strain>
    </source>
</reference>
<protein>
    <submittedName>
        <fullName evidence="1">Uncharacterized protein</fullName>
    </submittedName>
</protein>
<proteinExistence type="predicted"/>
<name>G2Y6G4_BOTF4</name>
<dbReference type="AlphaFoldDB" id="G2Y6G4"/>
<evidence type="ECO:0000313" key="1">
    <source>
        <dbReference type="EMBL" id="CCD48216.1"/>
    </source>
</evidence>
<dbReference type="EMBL" id="FQ790292">
    <property type="protein sequence ID" value="CCD48216.1"/>
    <property type="molecule type" value="Genomic_DNA"/>
</dbReference>
<dbReference type="InParanoid" id="G2Y6G4"/>
<sequence length="68" mass="7571">MPHQEYLSCHFVSYLHILSEFSRAFSPYAPIVLNLRFQARSWKDGTHNSGVARKGNGAHGVVVIVSSV</sequence>
<organism evidence="1 2">
    <name type="scientific">Botryotinia fuckeliana (strain T4)</name>
    <name type="common">Noble rot fungus</name>
    <name type="synonym">Botrytis cinerea</name>
    <dbReference type="NCBI Taxonomy" id="999810"/>
    <lineage>
        <taxon>Eukaryota</taxon>
        <taxon>Fungi</taxon>
        <taxon>Dikarya</taxon>
        <taxon>Ascomycota</taxon>
        <taxon>Pezizomycotina</taxon>
        <taxon>Leotiomycetes</taxon>
        <taxon>Helotiales</taxon>
        <taxon>Sclerotiniaceae</taxon>
        <taxon>Botrytis</taxon>
    </lineage>
</organism>
<accession>G2Y6G4</accession>
<dbReference type="HOGENOM" id="CLU_2793695_0_0_1"/>
<evidence type="ECO:0000313" key="2">
    <source>
        <dbReference type="Proteomes" id="UP000008177"/>
    </source>
</evidence>
<dbReference type="Proteomes" id="UP000008177">
    <property type="component" value="Unplaced contigs"/>
</dbReference>
<gene>
    <name evidence="1" type="ORF">BofuT4_uP035090.1</name>
</gene>